<dbReference type="GeneID" id="19983879"/>
<proteinExistence type="predicted"/>
<feature type="domain" description="Wbp11/ELF5/Saf1 N-terminal" evidence="2">
    <location>
        <begin position="6"/>
        <end position="83"/>
    </location>
</feature>
<feature type="region of interest" description="Disordered" evidence="1">
    <location>
        <begin position="84"/>
        <end position="345"/>
    </location>
</feature>
<feature type="compositionally biased region" description="Basic and acidic residues" evidence="1">
    <location>
        <begin position="153"/>
        <end position="164"/>
    </location>
</feature>
<dbReference type="VEuPathDB" id="FungiDB:G647_05386"/>
<protein>
    <recommendedName>
        <fullName evidence="2">Wbp11/ELF5/Saf1 N-terminal domain-containing protein</fullName>
    </recommendedName>
</protein>
<feature type="region of interest" description="Disordered" evidence="1">
    <location>
        <begin position="1"/>
        <end position="47"/>
    </location>
</feature>
<dbReference type="Proteomes" id="UP000030678">
    <property type="component" value="Unassembled WGS sequence"/>
</dbReference>
<dbReference type="InterPro" id="IPR019007">
    <property type="entry name" value="Wbp11/ELF5/Saf1_N"/>
</dbReference>
<reference evidence="3 4" key="1">
    <citation type="submission" date="2013-03" db="EMBL/GenBank/DDBJ databases">
        <title>The Genome Sequence of Cladophialophora carrionii CBS 160.54.</title>
        <authorList>
            <consortium name="The Broad Institute Genomics Platform"/>
            <person name="Cuomo C."/>
            <person name="de Hoog S."/>
            <person name="Gorbushina A."/>
            <person name="Walker B."/>
            <person name="Young S.K."/>
            <person name="Zeng Q."/>
            <person name="Gargeya S."/>
            <person name="Fitzgerald M."/>
            <person name="Haas B."/>
            <person name="Abouelleil A."/>
            <person name="Allen A.W."/>
            <person name="Alvarado L."/>
            <person name="Arachchi H.M."/>
            <person name="Berlin A.M."/>
            <person name="Chapman S.B."/>
            <person name="Gainer-Dewar J."/>
            <person name="Goldberg J."/>
            <person name="Griggs A."/>
            <person name="Gujja S."/>
            <person name="Hansen M."/>
            <person name="Howarth C."/>
            <person name="Imamovic A."/>
            <person name="Ireland A."/>
            <person name="Larimer J."/>
            <person name="McCowan C."/>
            <person name="Murphy C."/>
            <person name="Pearson M."/>
            <person name="Poon T.W."/>
            <person name="Priest M."/>
            <person name="Roberts A."/>
            <person name="Saif S."/>
            <person name="Shea T."/>
            <person name="Sisk P."/>
            <person name="Sykes S."/>
            <person name="Wortman J."/>
            <person name="Nusbaum C."/>
            <person name="Birren B."/>
        </authorList>
    </citation>
    <scope>NUCLEOTIDE SEQUENCE [LARGE SCALE GENOMIC DNA]</scope>
    <source>
        <strain evidence="3 4">CBS 160.54</strain>
    </source>
</reference>
<feature type="compositionally biased region" description="Basic and acidic residues" evidence="1">
    <location>
        <begin position="232"/>
        <end position="249"/>
    </location>
</feature>
<name>V9D9I2_9EURO</name>
<dbReference type="RefSeq" id="XP_008727939.1">
    <property type="nucleotide sequence ID" value="XM_008729717.1"/>
</dbReference>
<dbReference type="AlphaFoldDB" id="V9D9I2"/>
<sequence>MAKDKERALNPAQQQRKLEKAKQLKKSRAELQARRNEKLARRNPERIQRQIDDIKALEAAGDIKPRERAILQDLERDLKAIRKARESLGEKAPTFGAGQRRKDGDGNNNVLGKRRHDGERKHHHQRRQSSGSDTDDSVRRIPMPEDTPPPLPRESRRYFPRYEDETNASQPDTALPSKPGSVPVVKTTYESAPQIRDLRKEAVNRFVPDVVRKKQQAAKGGPAGRLLEPEEMDRLEAEGYLGRNDHKTQESAGTPEDEEHARKLAEEEARFLRELEMQDQDTTGQVDDDARLEVGTVERSNQRPRRRVDIEEVEDDARLDAGTVERSGQKPSRHVEIEEVDDEDT</sequence>
<accession>V9D9I2</accession>
<evidence type="ECO:0000313" key="3">
    <source>
        <dbReference type="EMBL" id="ETI23584.1"/>
    </source>
</evidence>
<evidence type="ECO:0000259" key="2">
    <source>
        <dbReference type="Pfam" id="PF09429"/>
    </source>
</evidence>
<evidence type="ECO:0000313" key="4">
    <source>
        <dbReference type="Proteomes" id="UP000030678"/>
    </source>
</evidence>
<gene>
    <name evidence="3" type="ORF">G647_05386</name>
</gene>
<dbReference type="GO" id="GO:0006396">
    <property type="term" value="P:RNA processing"/>
    <property type="evidence" value="ECO:0007669"/>
    <property type="project" value="InterPro"/>
</dbReference>
<dbReference type="OrthoDB" id="5597581at2759"/>
<dbReference type="HOGENOM" id="CLU_078580_0_0_1"/>
<evidence type="ECO:0000256" key="1">
    <source>
        <dbReference type="SAM" id="MobiDB-lite"/>
    </source>
</evidence>
<feature type="compositionally biased region" description="Basic and acidic residues" evidence="1">
    <location>
        <begin position="16"/>
        <end position="47"/>
    </location>
</feature>
<organism evidence="3 4">
    <name type="scientific">Cladophialophora carrionii CBS 160.54</name>
    <dbReference type="NCBI Taxonomy" id="1279043"/>
    <lineage>
        <taxon>Eukaryota</taxon>
        <taxon>Fungi</taxon>
        <taxon>Dikarya</taxon>
        <taxon>Ascomycota</taxon>
        <taxon>Pezizomycotina</taxon>
        <taxon>Eurotiomycetes</taxon>
        <taxon>Chaetothyriomycetidae</taxon>
        <taxon>Chaetothyriales</taxon>
        <taxon>Herpotrichiellaceae</taxon>
        <taxon>Cladophialophora</taxon>
    </lineage>
</organism>
<feature type="compositionally biased region" description="Basic and acidic residues" evidence="1">
    <location>
        <begin position="259"/>
        <end position="276"/>
    </location>
</feature>
<dbReference type="EMBL" id="KB822705">
    <property type="protein sequence ID" value="ETI23584.1"/>
    <property type="molecule type" value="Genomic_DNA"/>
</dbReference>
<dbReference type="Pfam" id="PF09429">
    <property type="entry name" value="Wbp11"/>
    <property type="match status" value="1"/>
</dbReference>